<sequence>MKKDVLVKVKGTQTNELGEKDSIELVTEGRFFIRDQHYYILYNETSLSGMEGTTTTLKVEPRRVTLNRMGTAEQKTTFEAGILNAGFYVTPYGTMKITVLPSKVEVDLTEQGGSINLEYELQVGQKKISDNQLEITVEHLESYA</sequence>
<dbReference type="InterPro" id="IPR015231">
    <property type="entry name" value="DUF1934"/>
</dbReference>
<dbReference type="Gene3D" id="2.40.128.20">
    <property type="match status" value="1"/>
</dbReference>
<dbReference type="RefSeq" id="WP_054937458.1">
    <property type="nucleotide sequence ID" value="NZ_LTBC01000001.1"/>
</dbReference>
<evidence type="ECO:0000313" key="1">
    <source>
        <dbReference type="EMBL" id="KYH33644.1"/>
    </source>
</evidence>
<dbReference type="AlphaFoldDB" id="A0A151B159"/>
<protein>
    <recommendedName>
        <fullName evidence="3">Beta-barrel protein YwiB</fullName>
    </recommendedName>
</protein>
<dbReference type="EMBL" id="LTBC01000001">
    <property type="protein sequence ID" value="KYH33644.1"/>
    <property type="molecule type" value="Genomic_DNA"/>
</dbReference>
<proteinExistence type="predicted"/>
<accession>A0A151B159</accession>
<dbReference type="PATRIC" id="fig|1122241.3.peg.377"/>
<comment type="caution">
    <text evidence="1">The sequence shown here is derived from an EMBL/GenBank/DDBJ whole genome shotgun (WGS) entry which is preliminary data.</text>
</comment>
<gene>
    <name evidence="1" type="ORF">MOMUL_03500</name>
</gene>
<dbReference type="Pfam" id="PF09148">
    <property type="entry name" value="DUF1934"/>
    <property type="match status" value="1"/>
</dbReference>
<dbReference type="OrthoDB" id="1680906at2"/>
<dbReference type="SUPFAM" id="SSF50814">
    <property type="entry name" value="Lipocalins"/>
    <property type="match status" value="1"/>
</dbReference>
<dbReference type="Proteomes" id="UP000075670">
    <property type="component" value="Unassembled WGS sequence"/>
</dbReference>
<dbReference type="InterPro" id="IPR012674">
    <property type="entry name" value="Calycin"/>
</dbReference>
<reference evidence="1 2" key="1">
    <citation type="submission" date="2016-02" db="EMBL/GenBank/DDBJ databases">
        <title>Genome sequence of Moorella mulderi DSM 14980.</title>
        <authorList>
            <person name="Poehlein A."/>
            <person name="Daniel R."/>
        </authorList>
    </citation>
    <scope>NUCLEOTIDE SEQUENCE [LARGE SCALE GENOMIC DNA]</scope>
    <source>
        <strain evidence="1 2">DSM 14980</strain>
    </source>
</reference>
<evidence type="ECO:0008006" key="3">
    <source>
        <dbReference type="Google" id="ProtNLM"/>
    </source>
</evidence>
<organism evidence="1 2">
    <name type="scientific">Moorella mulderi DSM 14980</name>
    <dbReference type="NCBI Taxonomy" id="1122241"/>
    <lineage>
        <taxon>Bacteria</taxon>
        <taxon>Bacillati</taxon>
        <taxon>Bacillota</taxon>
        <taxon>Clostridia</taxon>
        <taxon>Neomoorellales</taxon>
        <taxon>Neomoorellaceae</taxon>
        <taxon>Neomoorella</taxon>
    </lineage>
</organism>
<keyword evidence="2" id="KW-1185">Reference proteome</keyword>
<name>A0A151B159_9FIRM</name>
<evidence type="ECO:0000313" key="2">
    <source>
        <dbReference type="Proteomes" id="UP000075670"/>
    </source>
</evidence>